<evidence type="ECO:0000256" key="11">
    <source>
        <dbReference type="ARBA" id="ARBA00023136"/>
    </source>
</evidence>
<name>A0A0R3S3Z4_9BILA</name>
<evidence type="ECO:0000256" key="3">
    <source>
        <dbReference type="ARBA" id="ARBA00004648"/>
    </source>
</evidence>
<keyword evidence="9" id="KW-0256">Endoplasmic reticulum</keyword>
<evidence type="ECO:0000256" key="12">
    <source>
        <dbReference type="SAM" id="MobiDB-lite"/>
    </source>
</evidence>
<dbReference type="GO" id="GO:0005789">
    <property type="term" value="C:endoplasmic reticulum membrane"/>
    <property type="evidence" value="ECO:0007669"/>
    <property type="project" value="UniProtKB-SubCell"/>
</dbReference>
<feature type="region of interest" description="Disordered" evidence="12">
    <location>
        <begin position="245"/>
        <end position="281"/>
    </location>
</feature>
<dbReference type="PANTHER" id="PTHR32510">
    <property type="entry name" value="TRANSMEMBRANE PROTEIN 98"/>
    <property type="match status" value="1"/>
</dbReference>
<keyword evidence="14" id="KW-1185">Reference proteome</keyword>
<evidence type="ECO:0000256" key="2">
    <source>
        <dbReference type="ARBA" id="ARBA00004550"/>
    </source>
</evidence>
<evidence type="ECO:0000256" key="13">
    <source>
        <dbReference type="SAM" id="Phobius"/>
    </source>
</evidence>
<dbReference type="Gene3D" id="1.20.1410.10">
    <property type="entry name" value="I/LWEQ domain"/>
    <property type="match status" value="1"/>
</dbReference>
<protein>
    <recommendedName>
        <fullName evidence="5">Transmembrane protein 98</fullName>
    </recommendedName>
</protein>
<evidence type="ECO:0000256" key="6">
    <source>
        <dbReference type="ARBA" id="ARBA00022475"/>
    </source>
</evidence>
<dbReference type="PANTHER" id="PTHR32510:SF3">
    <property type="entry name" value="TRANSMEMBRANE PROTEIN 98"/>
    <property type="match status" value="1"/>
</dbReference>
<dbReference type="AlphaFoldDB" id="A0A0R3S3Z4"/>
<evidence type="ECO:0000256" key="9">
    <source>
        <dbReference type="ARBA" id="ARBA00022824"/>
    </source>
</evidence>
<feature type="transmembrane region" description="Helical" evidence="13">
    <location>
        <begin position="144"/>
        <end position="163"/>
    </location>
</feature>
<evidence type="ECO:0000256" key="5">
    <source>
        <dbReference type="ARBA" id="ARBA00014380"/>
    </source>
</evidence>
<keyword evidence="10 13" id="KW-1133">Transmembrane helix</keyword>
<dbReference type="InterPro" id="IPR029668">
    <property type="entry name" value="TMEM98"/>
</dbReference>
<evidence type="ECO:0000256" key="8">
    <source>
        <dbReference type="ARBA" id="ARBA00022692"/>
    </source>
</evidence>
<evidence type="ECO:0000313" key="14">
    <source>
        <dbReference type="Proteomes" id="UP000050640"/>
    </source>
</evidence>
<dbReference type="GO" id="GO:0005576">
    <property type="term" value="C:extracellular region"/>
    <property type="evidence" value="ECO:0007669"/>
    <property type="project" value="UniProtKB-SubCell"/>
</dbReference>
<comment type="subcellular location">
    <subcellularLocation>
        <location evidence="1">Cell membrane</location>
        <topology evidence="1">Single-pass type II membrane protein</topology>
    </subcellularLocation>
    <subcellularLocation>
        <location evidence="3">Endoplasmic reticulum membrane</location>
        <topology evidence="3">Single-pass type II membrane protein</topology>
    </subcellularLocation>
    <subcellularLocation>
        <location evidence="2">Secreted</location>
        <location evidence="2">Extracellular exosome</location>
    </subcellularLocation>
</comment>
<dbReference type="Proteomes" id="UP000050640">
    <property type="component" value="Unplaced"/>
</dbReference>
<comment type="similarity">
    <text evidence="4">Belongs to the TMEM98 family.</text>
</comment>
<dbReference type="GO" id="GO:0005886">
    <property type="term" value="C:plasma membrane"/>
    <property type="evidence" value="ECO:0007669"/>
    <property type="project" value="UniProtKB-SubCell"/>
</dbReference>
<feature type="transmembrane region" description="Helical" evidence="13">
    <location>
        <begin position="6"/>
        <end position="27"/>
    </location>
</feature>
<keyword evidence="11 13" id="KW-0472">Membrane</keyword>
<accession>A0A0R3S3Z4</accession>
<sequence>MEVVVYLALFVLASVFCFSSFILIVMCRRRAQAREHLRAAMTSLRFTKVNNENVESVVQLGPLIVLDSNQWIYDVSGMLQHCVVILKLCHALTEKLSIIQLNSIAPKLNEQVVTATARIMPRFDDLIRTVAASQVDVRLLEARASSLVSACWALVFPFTVISPKHMDSLDGVLNVIFPLEFSCFLSVFLGKFYLYIMFVYELTILFIFQEMEDHVEALRLIARHMEENFMVRDKDVDRKLPSSLAVVEETPLMESSTDKNDSTTNSLHSDEAPADPMAPTK</sequence>
<evidence type="ECO:0000256" key="4">
    <source>
        <dbReference type="ARBA" id="ARBA00011024"/>
    </source>
</evidence>
<reference evidence="15" key="1">
    <citation type="submission" date="2017-02" db="UniProtKB">
        <authorList>
            <consortium name="WormBaseParasite"/>
        </authorList>
    </citation>
    <scope>IDENTIFICATION</scope>
</reference>
<dbReference type="WBParaSite" id="EEL_0000949801-mRNA-1">
    <property type="protein sequence ID" value="EEL_0000949801-mRNA-1"/>
    <property type="gene ID" value="EEL_0000949801"/>
</dbReference>
<organism evidence="14 15">
    <name type="scientific">Elaeophora elaphi</name>
    <dbReference type="NCBI Taxonomy" id="1147741"/>
    <lineage>
        <taxon>Eukaryota</taxon>
        <taxon>Metazoa</taxon>
        <taxon>Ecdysozoa</taxon>
        <taxon>Nematoda</taxon>
        <taxon>Chromadorea</taxon>
        <taxon>Rhabditida</taxon>
        <taxon>Spirurina</taxon>
        <taxon>Spiruromorpha</taxon>
        <taxon>Filarioidea</taxon>
        <taxon>Onchocercidae</taxon>
        <taxon>Elaeophora</taxon>
    </lineage>
</organism>
<evidence type="ECO:0000256" key="1">
    <source>
        <dbReference type="ARBA" id="ARBA00004401"/>
    </source>
</evidence>
<evidence type="ECO:0000256" key="10">
    <source>
        <dbReference type="ARBA" id="ARBA00022989"/>
    </source>
</evidence>
<keyword evidence="6" id="KW-1003">Cell membrane</keyword>
<evidence type="ECO:0000256" key="7">
    <source>
        <dbReference type="ARBA" id="ARBA00022525"/>
    </source>
</evidence>
<feature type="transmembrane region" description="Helical" evidence="13">
    <location>
        <begin position="175"/>
        <end position="196"/>
    </location>
</feature>
<proteinExistence type="inferred from homology"/>
<keyword evidence="7" id="KW-0964">Secreted</keyword>
<evidence type="ECO:0000313" key="15">
    <source>
        <dbReference type="WBParaSite" id="EEL_0000949801-mRNA-1"/>
    </source>
</evidence>
<keyword evidence="8 13" id="KW-0812">Transmembrane</keyword>